<name>A0A840TKJ5_9BACT</name>
<dbReference type="Proteomes" id="UP000557307">
    <property type="component" value="Unassembled WGS sequence"/>
</dbReference>
<dbReference type="RefSeq" id="WP_184169586.1">
    <property type="nucleotide sequence ID" value="NZ_JACHGF010000001.1"/>
</dbReference>
<comment type="caution">
    <text evidence="4">The sequence shown here is derived from an EMBL/GenBank/DDBJ whole genome shotgun (WGS) entry which is preliminary data.</text>
</comment>
<evidence type="ECO:0000259" key="2">
    <source>
        <dbReference type="Pfam" id="PF09822"/>
    </source>
</evidence>
<evidence type="ECO:0000313" key="5">
    <source>
        <dbReference type="Proteomes" id="UP000557307"/>
    </source>
</evidence>
<evidence type="ECO:0000313" key="4">
    <source>
        <dbReference type="EMBL" id="MBB5282082.1"/>
    </source>
</evidence>
<dbReference type="Pfam" id="PF09822">
    <property type="entry name" value="ABC_transp_aux"/>
    <property type="match status" value="1"/>
</dbReference>
<dbReference type="InterPro" id="IPR055396">
    <property type="entry name" value="DUF7088"/>
</dbReference>
<dbReference type="Pfam" id="PF23357">
    <property type="entry name" value="DUF7088"/>
    <property type="match status" value="1"/>
</dbReference>
<sequence length="551" mass="61450">MKNTFLRLVVLLVALVGLNGLASLVYVRLDLTEDRRFTVSEATKRLLQNLDQDVHVTVYLSGDFPPGFERLENATRETLEEFTTYANGRLTYQFVDPSVATSEQQRQQNYGELVAMGLTPTNLFANEDGKRTEKIIFPAALVRSDTLGVPVQLLKGNRSSSSEEQLNQSYEGVEFELASAIRELTQPERKRVGLLVSHTQVPPARLSDLIATLQQRYDVFLDVNNPNSYEGLDALLVLKPDLPFSDDEKYKLDQYVVNGGNALFFVDGARVDSVSMEGTFAQPLDLNLGDLFFGWGVRVNADLVKDLNAALIPLNVGTMGESPQIEPVPWRFFPLLNNFGSHPITRNLNAVYTRFLSSIDTVRGTSALTKTPLLLTSPYTRSLSTPALVAYNEARQQPDPAEYSGGVKLAALLVEGTFTSLFQNRILPSDPRAATLRTTGQGGKVLICSDGDVIINDFDYKRNAPLPLGYDRVTQNIFGNKDFVLHAVDYLTDAQGLITARTKQIRVRPLDKVRVQQERTRWQLLNLLLPVGLVAIFGGLRYAWRRRKFSA</sequence>
<feature type="transmembrane region" description="Helical" evidence="1">
    <location>
        <begin position="524"/>
        <end position="544"/>
    </location>
</feature>
<keyword evidence="1" id="KW-0472">Membrane</keyword>
<feature type="domain" description="ABC-type uncharacterised transport system" evidence="2">
    <location>
        <begin position="189"/>
        <end position="486"/>
    </location>
</feature>
<feature type="domain" description="DUF7088" evidence="3">
    <location>
        <begin position="33"/>
        <end position="142"/>
    </location>
</feature>
<evidence type="ECO:0000259" key="3">
    <source>
        <dbReference type="Pfam" id="PF23357"/>
    </source>
</evidence>
<dbReference type="InterPro" id="IPR019863">
    <property type="entry name" value="Motility-assoc_ABC-rel_GldG"/>
</dbReference>
<dbReference type="AlphaFoldDB" id="A0A840TKJ5"/>
<protein>
    <submittedName>
        <fullName evidence="4">Gliding-associated putative ABC transporter substrate-binding component GldG</fullName>
    </submittedName>
</protein>
<keyword evidence="1" id="KW-0812">Transmembrane</keyword>
<accession>A0A840TKJ5</accession>
<proteinExistence type="predicted"/>
<dbReference type="InterPro" id="IPR019196">
    <property type="entry name" value="ABC_transp_unknown"/>
</dbReference>
<gene>
    <name evidence="4" type="ORF">HNQ92_000203</name>
</gene>
<dbReference type="NCBIfam" id="TIGR03521">
    <property type="entry name" value="GldG"/>
    <property type="match status" value="1"/>
</dbReference>
<keyword evidence="1" id="KW-1133">Transmembrane helix</keyword>
<organism evidence="4 5">
    <name type="scientific">Rhabdobacter roseus</name>
    <dbReference type="NCBI Taxonomy" id="1655419"/>
    <lineage>
        <taxon>Bacteria</taxon>
        <taxon>Pseudomonadati</taxon>
        <taxon>Bacteroidota</taxon>
        <taxon>Cytophagia</taxon>
        <taxon>Cytophagales</taxon>
        <taxon>Cytophagaceae</taxon>
        <taxon>Rhabdobacter</taxon>
    </lineage>
</organism>
<dbReference type="EMBL" id="JACHGF010000001">
    <property type="protein sequence ID" value="MBB5282082.1"/>
    <property type="molecule type" value="Genomic_DNA"/>
</dbReference>
<reference evidence="4 5" key="1">
    <citation type="submission" date="2020-08" db="EMBL/GenBank/DDBJ databases">
        <title>Genomic Encyclopedia of Type Strains, Phase IV (KMG-IV): sequencing the most valuable type-strain genomes for metagenomic binning, comparative biology and taxonomic classification.</title>
        <authorList>
            <person name="Goeker M."/>
        </authorList>
    </citation>
    <scope>NUCLEOTIDE SEQUENCE [LARGE SCALE GENOMIC DNA]</scope>
    <source>
        <strain evidence="4 5">DSM 105074</strain>
    </source>
</reference>
<keyword evidence="5" id="KW-1185">Reference proteome</keyword>
<evidence type="ECO:0000256" key="1">
    <source>
        <dbReference type="SAM" id="Phobius"/>
    </source>
</evidence>